<protein>
    <submittedName>
        <fullName evidence="1">Uncharacterized protein</fullName>
    </submittedName>
</protein>
<name>A0ACC2FA96_DALPE</name>
<gene>
    <name evidence="1" type="ORF">DPEC_G00322730</name>
</gene>
<dbReference type="Proteomes" id="UP001157502">
    <property type="component" value="Chromosome 31"/>
</dbReference>
<proteinExistence type="predicted"/>
<comment type="caution">
    <text evidence="1">The sequence shown here is derived from an EMBL/GenBank/DDBJ whole genome shotgun (WGS) entry which is preliminary data.</text>
</comment>
<organism evidence="1 2">
    <name type="scientific">Dallia pectoralis</name>
    <name type="common">Alaska blackfish</name>
    <dbReference type="NCBI Taxonomy" id="75939"/>
    <lineage>
        <taxon>Eukaryota</taxon>
        <taxon>Metazoa</taxon>
        <taxon>Chordata</taxon>
        <taxon>Craniata</taxon>
        <taxon>Vertebrata</taxon>
        <taxon>Euteleostomi</taxon>
        <taxon>Actinopterygii</taxon>
        <taxon>Neopterygii</taxon>
        <taxon>Teleostei</taxon>
        <taxon>Protacanthopterygii</taxon>
        <taxon>Esociformes</taxon>
        <taxon>Umbridae</taxon>
        <taxon>Dallia</taxon>
    </lineage>
</organism>
<evidence type="ECO:0000313" key="1">
    <source>
        <dbReference type="EMBL" id="KAJ7988358.1"/>
    </source>
</evidence>
<dbReference type="EMBL" id="CM055758">
    <property type="protein sequence ID" value="KAJ7988358.1"/>
    <property type="molecule type" value="Genomic_DNA"/>
</dbReference>
<sequence length="126" mass="14425">MDSMSFACGSLPFTRLLQTELVREASRQWRRREEKEGKCTQLESTCSEAMPREYPRIMTNQAENTAARADHYEVTDALWEMKINERSMADRVMRTPDSLPDQSSASGRTETWNVMEVLTQALGVST</sequence>
<accession>A0ACC2FA96</accession>
<keyword evidence="2" id="KW-1185">Reference proteome</keyword>
<reference evidence="1" key="1">
    <citation type="submission" date="2021-05" db="EMBL/GenBank/DDBJ databases">
        <authorList>
            <person name="Pan Q."/>
            <person name="Jouanno E."/>
            <person name="Zahm M."/>
            <person name="Klopp C."/>
            <person name="Cabau C."/>
            <person name="Louis A."/>
            <person name="Berthelot C."/>
            <person name="Parey E."/>
            <person name="Roest Crollius H."/>
            <person name="Montfort J."/>
            <person name="Robinson-Rechavi M."/>
            <person name="Bouchez O."/>
            <person name="Lampietro C."/>
            <person name="Lopez Roques C."/>
            <person name="Donnadieu C."/>
            <person name="Postlethwait J."/>
            <person name="Bobe J."/>
            <person name="Dillon D."/>
            <person name="Chandos A."/>
            <person name="von Hippel F."/>
            <person name="Guiguen Y."/>
        </authorList>
    </citation>
    <scope>NUCLEOTIDE SEQUENCE</scope>
    <source>
        <strain evidence="1">YG-Jan2019</strain>
    </source>
</reference>
<evidence type="ECO:0000313" key="2">
    <source>
        <dbReference type="Proteomes" id="UP001157502"/>
    </source>
</evidence>